<dbReference type="AlphaFoldDB" id="A0A381ZY50"/>
<dbReference type="InterPro" id="IPR050123">
    <property type="entry name" value="Prok_molybdopt-oxidoreductase"/>
</dbReference>
<dbReference type="Gene3D" id="3.40.50.740">
    <property type="match status" value="1"/>
</dbReference>
<evidence type="ECO:0000259" key="4">
    <source>
        <dbReference type="Pfam" id="PF00384"/>
    </source>
</evidence>
<dbReference type="GO" id="GO:0003954">
    <property type="term" value="F:NADH dehydrogenase activity"/>
    <property type="evidence" value="ECO:0007669"/>
    <property type="project" value="TreeGrafter"/>
</dbReference>
<dbReference type="PANTHER" id="PTHR43105:SF10">
    <property type="entry name" value="NADH-QUINONE OXIDOREDUCTASE SUBUNIT G"/>
    <property type="match status" value="1"/>
</dbReference>
<dbReference type="InterPro" id="IPR009010">
    <property type="entry name" value="Asp_de-COase-like_dom_sf"/>
</dbReference>
<dbReference type="EMBL" id="UINC01023151">
    <property type="protein sequence ID" value="SVA94238.1"/>
    <property type="molecule type" value="Genomic_DNA"/>
</dbReference>
<evidence type="ECO:0000256" key="3">
    <source>
        <dbReference type="ARBA" id="ARBA00023014"/>
    </source>
</evidence>
<gene>
    <name evidence="5" type="ORF">METZ01_LOCUS147092</name>
</gene>
<dbReference type="GO" id="GO:0016020">
    <property type="term" value="C:membrane"/>
    <property type="evidence" value="ECO:0007669"/>
    <property type="project" value="TreeGrafter"/>
</dbReference>
<keyword evidence="1" id="KW-0479">Metal-binding</keyword>
<dbReference type="GO" id="GO:0046872">
    <property type="term" value="F:metal ion binding"/>
    <property type="evidence" value="ECO:0007669"/>
    <property type="project" value="UniProtKB-KW"/>
</dbReference>
<name>A0A381ZY50_9ZZZZ</name>
<reference evidence="5" key="1">
    <citation type="submission" date="2018-05" db="EMBL/GenBank/DDBJ databases">
        <authorList>
            <person name="Lanie J.A."/>
            <person name="Ng W.-L."/>
            <person name="Kazmierczak K.M."/>
            <person name="Andrzejewski T.M."/>
            <person name="Davidsen T.M."/>
            <person name="Wayne K.J."/>
            <person name="Tettelin H."/>
            <person name="Glass J.I."/>
            <person name="Rusch D."/>
            <person name="Podicherti R."/>
            <person name="Tsui H.-C.T."/>
            <person name="Winkler M.E."/>
        </authorList>
    </citation>
    <scope>NUCLEOTIDE SEQUENCE</scope>
</reference>
<proteinExistence type="predicted"/>
<dbReference type="Gene3D" id="3.40.228.10">
    <property type="entry name" value="Dimethylsulfoxide Reductase, domain 2"/>
    <property type="match status" value="1"/>
</dbReference>
<evidence type="ECO:0000313" key="5">
    <source>
        <dbReference type="EMBL" id="SVA94238.1"/>
    </source>
</evidence>
<sequence length="466" mass="49963">DFLNIETSNLVLLIGSDPAEELPILDLRIKKAVTRKGVKLAILNDQRTDLDKIADLSLKYDVGSDGIALAALANSLSAELDIPMVQGNSSDESLTGIAGDQVKKISELVRTAMKVCVVYNPASLTGSSIFMLKHLLGVINKIPTMECGAIPAAPFTNSVGAMDMGILPDYYPGGISSSDSDKVQQIWGDSAFLDTKGLSALEMIDKAESGELKALLVYRSNPVVDFPGGKRVEAALKNLPLLVVHDMMKTETSALADIVLPSNGPGYDEGTTTNIGGRVQYRKRGLNTNNSPDWKIISKMINSLSEKPIEYLTSFSVTEELSQTVPGYNEISKKSIKKEGKTREKIESTNGSIPEIQKVDSSEKGLKLRVATQLFAKDKVLDASSPLAHHFLPSTLCLHESDALKLDLSNGDQAVLTANGVDVGAIVEVSDRCNPGAVVVPRVSDDQGLLRLARSGSVSWVEVKKG</sequence>
<accession>A0A381ZY50</accession>
<dbReference type="SUPFAM" id="SSF53706">
    <property type="entry name" value="Formate dehydrogenase/DMSO reductase, domains 1-3"/>
    <property type="match status" value="1"/>
</dbReference>
<protein>
    <recommendedName>
        <fullName evidence="4">Molybdopterin oxidoreductase domain-containing protein</fullName>
    </recommendedName>
</protein>
<evidence type="ECO:0000256" key="1">
    <source>
        <dbReference type="ARBA" id="ARBA00022723"/>
    </source>
</evidence>
<dbReference type="GO" id="GO:0022904">
    <property type="term" value="P:respiratory electron transport chain"/>
    <property type="evidence" value="ECO:0007669"/>
    <property type="project" value="TreeGrafter"/>
</dbReference>
<dbReference type="InterPro" id="IPR006656">
    <property type="entry name" value="Mopterin_OxRdtase"/>
</dbReference>
<keyword evidence="3" id="KW-0411">Iron-sulfur</keyword>
<feature type="non-terminal residue" evidence="5">
    <location>
        <position position="1"/>
    </location>
</feature>
<organism evidence="5">
    <name type="scientific">marine metagenome</name>
    <dbReference type="NCBI Taxonomy" id="408172"/>
    <lineage>
        <taxon>unclassified sequences</taxon>
        <taxon>metagenomes</taxon>
        <taxon>ecological metagenomes</taxon>
    </lineage>
</organism>
<dbReference type="PANTHER" id="PTHR43105">
    <property type="entry name" value="RESPIRATORY NITRATE REDUCTASE"/>
    <property type="match status" value="1"/>
</dbReference>
<feature type="domain" description="Molybdopterin oxidoreductase" evidence="4">
    <location>
        <begin position="4"/>
        <end position="300"/>
    </location>
</feature>
<evidence type="ECO:0000256" key="2">
    <source>
        <dbReference type="ARBA" id="ARBA00023004"/>
    </source>
</evidence>
<dbReference type="SUPFAM" id="SSF50692">
    <property type="entry name" value="ADC-like"/>
    <property type="match status" value="1"/>
</dbReference>
<dbReference type="GO" id="GO:0051536">
    <property type="term" value="F:iron-sulfur cluster binding"/>
    <property type="evidence" value="ECO:0007669"/>
    <property type="project" value="UniProtKB-KW"/>
</dbReference>
<keyword evidence="2" id="KW-0408">Iron</keyword>
<dbReference type="Pfam" id="PF00384">
    <property type="entry name" value="Molybdopterin"/>
    <property type="match status" value="1"/>
</dbReference>